<reference evidence="2 3" key="1">
    <citation type="submission" date="2013-04" db="EMBL/GenBank/DDBJ databases">
        <title>The Genome Sequence of Bacteroides thetaiotaomicron dnLKV9.</title>
        <authorList>
            <consortium name="The Broad Institute Genomics Platform"/>
            <consortium name="The Broad Institute Genome Sequencing Center for Infectious Disease"/>
            <person name="Earl A."/>
            <person name="Xavier R."/>
            <person name="Kuhn K."/>
            <person name="Stappenbeck T."/>
            <person name="Walker B."/>
            <person name="Young S."/>
            <person name="Zeng Q."/>
            <person name="Gargeya S."/>
            <person name="Fitzgerald M."/>
            <person name="Haas B."/>
            <person name="Abouelleil A."/>
            <person name="Allen A.W."/>
            <person name="Alvarado L."/>
            <person name="Arachchi H.M."/>
            <person name="Berlin A.M."/>
            <person name="Chapman S.B."/>
            <person name="Gainer-Dewar J."/>
            <person name="Goldberg J."/>
            <person name="Griggs A."/>
            <person name="Gujja S."/>
            <person name="Hansen M."/>
            <person name="Howarth C."/>
            <person name="Imamovic A."/>
            <person name="Ireland A."/>
            <person name="Larimer J."/>
            <person name="McCowan C."/>
            <person name="Murphy C."/>
            <person name="Pearson M."/>
            <person name="Poon T.W."/>
            <person name="Priest M."/>
            <person name="Roberts A."/>
            <person name="Saif S."/>
            <person name="Shea T."/>
            <person name="Sisk P."/>
            <person name="Sykes S."/>
            <person name="Wortman J."/>
            <person name="Nusbaum C."/>
            <person name="Birren B."/>
        </authorList>
    </citation>
    <scope>NUCLEOTIDE SEQUENCE [LARGE SCALE GENOMIC DNA]</scope>
    <source>
        <strain evidence="3">dnLKV9</strain>
    </source>
</reference>
<keyword evidence="1" id="KW-0472">Membrane</keyword>
<gene>
    <name evidence="2" type="ORF">C799_02899</name>
</gene>
<comment type="caution">
    <text evidence="2">The sequence shown here is derived from an EMBL/GenBank/DDBJ whole genome shotgun (WGS) entry which is preliminary data.</text>
</comment>
<dbReference type="HOGENOM" id="CLU_173883_0_0_10"/>
<accession>R9HB63</accession>
<proteinExistence type="predicted"/>
<evidence type="ECO:0000313" key="2">
    <source>
        <dbReference type="EMBL" id="EOS01046.1"/>
    </source>
</evidence>
<dbReference type="EMBL" id="ASSM01000009">
    <property type="protein sequence ID" value="EOS01046.1"/>
    <property type="molecule type" value="Genomic_DNA"/>
</dbReference>
<keyword evidence="1" id="KW-1133">Transmembrane helix</keyword>
<evidence type="ECO:0008006" key="4">
    <source>
        <dbReference type="Google" id="ProtNLM"/>
    </source>
</evidence>
<keyword evidence="1" id="KW-0812">Transmembrane</keyword>
<dbReference type="Proteomes" id="UP000014207">
    <property type="component" value="Unassembled WGS sequence"/>
</dbReference>
<protein>
    <recommendedName>
        <fullName evidence="4">DUF3989 domain-containing protein</fullName>
    </recommendedName>
</protein>
<organism evidence="2 3">
    <name type="scientific">Bacteroides thetaiotaomicron dnLKV9</name>
    <dbReference type="NCBI Taxonomy" id="1235785"/>
    <lineage>
        <taxon>Bacteria</taxon>
        <taxon>Pseudomonadati</taxon>
        <taxon>Bacteroidota</taxon>
        <taxon>Bacteroidia</taxon>
        <taxon>Bacteroidales</taxon>
        <taxon>Bacteroidaceae</taxon>
        <taxon>Bacteroides</taxon>
    </lineage>
</organism>
<evidence type="ECO:0000313" key="3">
    <source>
        <dbReference type="Proteomes" id="UP000014207"/>
    </source>
</evidence>
<dbReference type="PATRIC" id="fig|1235785.3.peg.2931"/>
<dbReference type="RefSeq" id="WP_016268730.1">
    <property type="nucleotide sequence ID" value="NZ_KE159459.1"/>
</dbReference>
<feature type="transmembrane region" description="Helical" evidence="1">
    <location>
        <begin position="35"/>
        <end position="56"/>
    </location>
</feature>
<sequence>MIRKILSPVNQAITHVQDWADEKLRYLCGRMTPEIRLAVILLMFLFFGGLSIYFTVSSIYRIGKEDGETIRIEHIRQLQLQGKDSTNIFNQSDNGRKRNEE</sequence>
<dbReference type="Pfam" id="PF13150">
    <property type="entry name" value="TraL_transposon"/>
    <property type="match status" value="1"/>
</dbReference>
<name>R9HB63_BACT4</name>
<dbReference type="AlphaFoldDB" id="R9HB63"/>
<dbReference type="InterPro" id="IPR025050">
    <property type="entry name" value="TraL_transposon"/>
</dbReference>
<evidence type="ECO:0000256" key="1">
    <source>
        <dbReference type="SAM" id="Phobius"/>
    </source>
</evidence>